<evidence type="ECO:0000313" key="3">
    <source>
        <dbReference type="WBParaSite" id="Minc3s01162g21300"/>
    </source>
</evidence>
<sequence length="97" mass="11482">MANNSINNNQHIMGVIEEEYSKQSSLDDMLAEEKRTTAEDQLSMFNRAAEIFSQNRQDEEGFFDDTLDSRKKRKTDKADSQQRQTMIKGWQIFFIYF</sequence>
<name>A0A914M1N4_MELIC</name>
<keyword evidence="2" id="KW-1185">Reference proteome</keyword>
<evidence type="ECO:0000256" key="1">
    <source>
        <dbReference type="SAM" id="MobiDB-lite"/>
    </source>
</evidence>
<protein>
    <submittedName>
        <fullName evidence="3">Uncharacterized protein</fullName>
    </submittedName>
</protein>
<dbReference type="WBParaSite" id="Minc3s01162g21300">
    <property type="protein sequence ID" value="Minc3s01162g21300"/>
    <property type="gene ID" value="Minc3s01162g21300"/>
</dbReference>
<accession>A0A914M1N4</accession>
<dbReference type="Proteomes" id="UP000887563">
    <property type="component" value="Unplaced"/>
</dbReference>
<organism evidence="2 3">
    <name type="scientific">Meloidogyne incognita</name>
    <name type="common">Southern root-knot nematode worm</name>
    <name type="synonym">Oxyuris incognita</name>
    <dbReference type="NCBI Taxonomy" id="6306"/>
    <lineage>
        <taxon>Eukaryota</taxon>
        <taxon>Metazoa</taxon>
        <taxon>Ecdysozoa</taxon>
        <taxon>Nematoda</taxon>
        <taxon>Chromadorea</taxon>
        <taxon>Rhabditida</taxon>
        <taxon>Tylenchina</taxon>
        <taxon>Tylenchomorpha</taxon>
        <taxon>Tylenchoidea</taxon>
        <taxon>Meloidogynidae</taxon>
        <taxon>Meloidogyninae</taxon>
        <taxon>Meloidogyne</taxon>
        <taxon>Meloidogyne incognita group</taxon>
    </lineage>
</organism>
<proteinExistence type="predicted"/>
<reference evidence="3" key="1">
    <citation type="submission" date="2022-11" db="UniProtKB">
        <authorList>
            <consortium name="WormBaseParasite"/>
        </authorList>
    </citation>
    <scope>IDENTIFICATION</scope>
</reference>
<dbReference type="AlphaFoldDB" id="A0A914M1N4"/>
<feature type="region of interest" description="Disordered" evidence="1">
    <location>
        <begin position="56"/>
        <end position="81"/>
    </location>
</feature>
<evidence type="ECO:0000313" key="2">
    <source>
        <dbReference type="Proteomes" id="UP000887563"/>
    </source>
</evidence>